<organism evidence="1 2">
    <name type="scientific">Pseudomonas gingeri</name>
    <dbReference type="NCBI Taxonomy" id="117681"/>
    <lineage>
        <taxon>Bacteria</taxon>
        <taxon>Pseudomonadati</taxon>
        <taxon>Pseudomonadota</taxon>
        <taxon>Gammaproteobacteria</taxon>
        <taxon>Pseudomonadales</taxon>
        <taxon>Pseudomonadaceae</taxon>
        <taxon>Pseudomonas</taxon>
    </lineage>
</organism>
<sequence>MKSFKETDRQAAAHELALCNRYLDSQASASPRAFMIERKLIMPFIQGEIPTNIEVEKAVKELYGHGFMMGDPAPRNFIKNGAGSVVPVDFGLVFGTNEYLGLPAQIKTEIVHDYVKGGHHCVKGGVRDHYTQVMREMDESLGDKSPTRRINVKVLLKSGLF</sequence>
<name>A0A7Y7Y7A8_9PSED</name>
<protein>
    <submittedName>
        <fullName evidence="1">Uncharacterized protein</fullName>
    </submittedName>
</protein>
<dbReference type="AlphaFoldDB" id="A0A7Y7Y7A8"/>
<dbReference type="Proteomes" id="UP000520592">
    <property type="component" value="Unassembled WGS sequence"/>
</dbReference>
<reference evidence="1 2" key="1">
    <citation type="submission" date="2020-04" db="EMBL/GenBank/DDBJ databases">
        <title>Molecular characterization of pseudomonads from Agaricus bisporus reveal novel blotch 2 pathogens in Western Europe.</title>
        <authorList>
            <person name="Taparia T."/>
            <person name="Krijger M."/>
            <person name="Haynes E."/>
            <person name="Elpinstone J.G."/>
            <person name="Noble R."/>
            <person name="Van Der Wolf J."/>
        </authorList>
    </citation>
    <scope>NUCLEOTIDE SEQUENCE [LARGE SCALE GENOMIC DNA]</scope>
    <source>
        <strain evidence="1 2">IPO3737</strain>
    </source>
</reference>
<dbReference type="RefSeq" id="WP_177056192.1">
    <property type="nucleotide sequence ID" value="NZ_JACAPB010000005.1"/>
</dbReference>
<dbReference type="EMBL" id="JACAQD010000004">
    <property type="protein sequence ID" value="NWC31151.1"/>
    <property type="molecule type" value="Genomic_DNA"/>
</dbReference>
<comment type="caution">
    <text evidence="1">The sequence shown here is derived from an EMBL/GenBank/DDBJ whole genome shotgun (WGS) entry which is preliminary data.</text>
</comment>
<proteinExistence type="predicted"/>
<accession>A0A7Y7Y7A8</accession>
<gene>
    <name evidence="1" type="ORF">HX876_02005</name>
</gene>
<evidence type="ECO:0000313" key="2">
    <source>
        <dbReference type="Proteomes" id="UP000520592"/>
    </source>
</evidence>
<evidence type="ECO:0000313" key="1">
    <source>
        <dbReference type="EMBL" id="NWC31151.1"/>
    </source>
</evidence>